<keyword evidence="8" id="KW-0378">Hydrolase</keyword>
<reference evidence="9" key="2">
    <citation type="submission" date="2020-05" db="UniProtKB">
        <authorList>
            <consortium name="EnsemblMetazoa"/>
        </authorList>
    </citation>
    <scope>IDENTIFICATION</scope>
    <source>
        <strain evidence="9">wikel</strain>
    </source>
</reference>
<dbReference type="Gene3D" id="3.40.720.10">
    <property type="entry name" value="Alkaline Phosphatase, subunit A"/>
    <property type="match status" value="1"/>
</dbReference>
<protein>
    <submittedName>
        <fullName evidence="8 9">Arylsulfatase J, putative</fullName>
        <ecNumber evidence="8">3.1.6.12</ecNumber>
    </submittedName>
</protein>
<dbReference type="HOGENOM" id="CLU_006332_10_1_1"/>
<organism>
    <name type="scientific">Ixodes scapularis</name>
    <name type="common">Black-legged tick</name>
    <name type="synonym">Deer tick</name>
    <dbReference type="NCBI Taxonomy" id="6945"/>
    <lineage>
        <taxon>Eukaryota</taxon>
        <taxon>Metazoa</taxon>
        <taxon>Ecdysozoa</taxon>
        <taxon>Arthropoda</taxon>
        <taxon>Chelicerata</taxon>
        <taxon>Arachnida</taxon>
        <taxon>Acari</taxon>
        <taxon>Parasitiformes</taxon>
        <taxon>Ixodida</taxon>
        <taxon>Ixodoidea</taxon>
        <taxon>Ixodidae</taxon>
        <taxon>Ixodinae</taxon>
        <taxon>Ixodes</taxon>
    </lineage>
</organism>
<sequence>MSTLAVTWVLLSHLEFSFTTKPNIVIVTVDDLGWADVGFHGSRQIPVPNIDALAADGVILNKYYAQPWPLSSRIGLLTGIYPYRTGVGRVMLPCQPVALPSVFRILPTFFKSLGYRTHFVGVWNLGFYKKRFTPVNRGFDTAYAKWTGPGDYWTHDMQTKMQGFDLRLNDDLMWNQTGVYSTRLFTERADPTRKLCFFVLHQPLLLILSHQALHTANYHGSLQCPLEHLDSFGFIRDRKRRIFAGALTEVDQSLGQIFEALHNRRLLNNTILVFVSASGGMPVGDFTNNLSFNFPLRGTKGTCFEGGVRVPAFVWSPLLNKTRRTSSQLMHVTDWLPTLFSAAGGDIKKLGAVFDLDSVNMWEALSGDLQSPRTEIIHNIDLAGHNFALQEGNYKVIAVTKNLNAVLPRSGWHPNPRHTPGFPSWENVHGTVYKVQP</sequence>
<evidence type="ECO:0000256" key="2">
    <source>
        <dbReference type="ARBA" id="ARBA00008779"/>
    </source>
</evidence>
<dbReference type="PANTHER" id="PTHR10342">
    <property type="entry name" value="ARYLSULFATASE"/>
    <property type="match status" value="1"/>
</dbReference>
<dbReference type="EMBL" id="ABJB010420928">
    <property type="status" value="NOT_ANNOTATED_CDS"/>
    <property type="molecule type" value="Genomic_DNA"/>
</dbReference>
<keyword evidence="10" id="KW-1185">Reference proteome</keyword>
<feature type="non-terminal residue" evidence="8">
    <location>
        <position position="437"/>
    </location>
</feature>
<proteinExistence type="inferred from homology"/>
<comment type="cofactor">
    <cofactor evidence="1">
        <name>Ca(2+)</name>
        <dbReference type="ChEBI" id="CHEBI:29108"/>
    </cofactor>
</comment>
<name>B7P4L5_IXOSC</name>
<dbReference type="VEuPathDB" id="VectorBase:ISCW001140"/>
<dbReference type="InterPro" id="IPR000917">
    <property type="entry name" value="Sulfatase_N"/>
</dbReference>
<dbReference type="InterPro" id="IPR017850">
    <property type="entry name" value="Alkaline_phosphatase_core_sf"/>
</dbReference>
<dbReference type="SUPFAM" id="SSF53649">
    <property type="entry name" value="Alkaline phosphatase-like"/>
    <property type="match status" value="1"/>
</dbReference>
<dbReference type="EMBL" id="ABJB010360742">
    <property type="status" value="NOT_ANNOTATED_CDS"/>
    <property type="molecule type" value="Genomic_DNA"/>
</dbReference>
<dbReference type="VEuPathDB" id="VectorBase:ISCI001140"/>
<evidence type="ECO:0000256" key="1">
    <source>
        <dbReference type="ARBA" id="ARBA00001913"/>
    </source>
</evidence>
<dbReference type="EMBL" id="ABJB010160352">
    <property type="status" value="NOT_ANNOTATED_CDS"/>
    <property type="molecule type" value="Genomic_DNA"/>
</dbReference>
<gene>
    <name evidence="8" type="ORF">IscW_ISCW001140</name>
</gene>
<dbReference type="Gene3D" id="3.30.1120.10">
    <property type="match status" value="1"/>
</dbReference>
<dbReference type="EMBL" id="ABJB010428885">
    <property type="status" value="NOT_ANNOTATED_CDS"/>
    <property type="molecule type" value="Genomic_DNA"/>
</dbReference>
<dbReference type="AlphaFoldDB" id="B7P4L5"/>
<dbReference type="PaxDb" id="6945-B7P4L5"/>
<dbReference type="EMBL" id="ABJB011014332">
    <property type="status" value="NOT_ANNOTATED_CDS"/>
    <property type="molecule type" value="Genomic_DNA"/>
</dbReference>
<feature type="chain" id="PRO_5010959715" evidence="6">
    <location>
        <begin position="20"/>
        <end position="437"/>
    </location>
</feature>
<dbReference type="GO" id="GO:0046872">
    <property type="term" value="F:metal ion binding"/>
    <property type="evidence" value="ECO:0007669"/>
    <property type="project" value="UniProtKB-KW"/>
</dbReference>
<dbReference type="EMBL" id="ABJB010782543">
    <property type="status" value="NOT_ANNOTATED_CDS"/>
    <property type="molecule type" value="Genomic_DNA"/>
</dbReference>
<comment type="similarity">
    <text evidence="2">Belongs to the sulfatase family.</text>
</comment>
<dbReference type="CDD" id="cd16029">
    <property type="entry name" value="4-S"/>
    <property type="match status" value="1"/>
</dbReference>
<dbReference type="InterPro" id="IPR047115">
    <property type="entry name" value="ARSB"/>
</dbReference>
<dbReference type="EMBL" id="ABJB010111807">
    <property type="status" value="NOT_ANNOTATED_CDS"/>
    <property type="molecule type" value="Genomic_DNA"/>
</dbReference>
<evidence type="ECO:0000313" key="10">
    <source>
        <dbReference type="Proteomes" id="UP000001555"/>
    </source>
</evidence>
<keyword evidence="3" id="KW-0479">Metal-binding</keyword>
<dbReference type="EC" id="3.1.6.12" evidence="8"/>
<dbReference type="EMBL" id="DS636221">
    <property type="protein sequence ID" value="EEC01537.1"/>
    <property type="molecule type" value="Genomic_DNA"/>
</dbReference>
<dbReference type="VEuPathDB" id="VectorBase:ISCP_006917"/>
<dbReference type="EMBL" id="ABJB010340386">
    <property type="status" value="NOT_ANNOTATED_CDS"/>
    <property type="molecule type" value="Genomic_DNA"/>
</dbReference>
<dbReference type="EnsemblMetazoa" id="ISCW001140-RA">
    <property type="protein sequence ID" value="ISCW001140-PA"/>
    <property type="gene ID" value="ISCW001140"/>
</dbReference>
<dbReference type="EMBL" id="ABJB011006702">
    <property type="status" value="NOT_ANNOTATED_CDS"/>
    <property type="molecule type" value="Genomic_DNA"/>
</dbReference>
<evidence type="ECO:0000313" key="9">
    <source>
        <dbReference type="EnsemblMetazoa" id="ISCW001140-PA"/>
    </source>
</evidence>
<dbReference type="GO" id="GO:0008484">
    <property type="term" value="F:sulfuric ester hydrolase activity"/>
    <property type="evidence" value="ECO:0000318"/>
    <property type="project" value="GO_Central"/>
</dbReference>
<evidence type="ECO:0000256" key="6">
    <source>
        <dbReference type="SAM" id="SignalP"/>
    </source>
</evidence>
<evidence type="ECO:0000256" key="4">
    <source>
        <dbReference type="ARBA" id="ARBA00022837"/>
    </source>
</evidence>
<reference evidence="8 10" key="1">
    <citation type="submission" date="2008-03" db="EMBL/GenBank/DDBJ databases">
        <title>Annotation of Ixodes scapularis.</title>
        <authorList>
            <consortium name="Ixodes scapularis Genome Project Consortium"/>
            <person name="Caler E."/>
            <person name="Hannick L.I."/>
            <person name="Bidwell S."/>
            <person name="Joardar V."/>
            <person name="Thiagarajan M."/>
            <person name="Amedeo P."/>
            <person name="Galinsky K.J."/>
            <person name="Schobel S."/>
            <person name="Inman J."/>
            <person name="Hostetler J."/>
            <person name="Miller J."/>
            <person name="Hammond M."/>
            <person name="Megy K."/>
            <person name="Lawson D."/>
            <person name="Kodira C."/>
            <person name="Sutton G."/>
            <person name="Meyer J."/>
            <person name="Hill C.A."/>
            <person name="Birren B."/>
            <person name="Nene V."/>
            <person name="Collins F."/>
            <person name="Alarcon-Chaidez F."/>
            <person name="Wikel S."/>
            <person name="Strausberg R."/>
        </authorList>
    </citation>
    <scope>NUCLEOTIDE SEQUENCE [LARGE SCALE GENOMIC DNA]</scope>
    <source>
        <strain evidence="10">Wikel</strain>
        <strain evidence="8">Wikel colony</strain>
    </source>
</reference>
<evidence type="ECO:0000256" key="5">
    <source>
        <dbReference type="ARBA" id="ARBA00023180"/>
    </source>
</evidence>
<dbReference type="EMBL" id="ABJB010600928">
    <property type="status" value="NOT_ANNOTATED_CDS"/>
    <property type="molecule type" value="Genomic_DNA"/>
</dbReference>
<dbReference type="PANTHER" id="PTHR10342:SF273">
    <property type="entry name" value="RE14504P"/>
    <property type="match status" value="1"/>
</dbReference>
<dbReference type="OrthoDB" id="103349at2759"/>
<dbReference type="Proteomes" id="UP000001555">
    <property type="component" value="Unassembled WGS sequence"/>
</dbReference>
<keyword evidence="5" id="KW-0325">Glycoprotein</keyword>
<feature type="domain" description="Sulfatase N-terminal" evidence="7">
    <location>
        <begin position="22"/>
        <end position="344"/>
    </location>
</feature>
<accession>B7P4L5</accession>
<evidence type="ECO:0000259" key="7">
    <source>
        <dbReference type="Pfam" id="PF00884"/>
    </source>
</evidence>
<keyword evidence="4" id="KW-0106">Calcium</keyword>
<evidence type="ECO:0000313" key="8">
    <source>
        <dbReference type="EMBL" id="EEC01537.1"/>
    </source>
</evidence>
<dbReference type="GO" id="GO:0003943">
    <property type="term" value="F:N-acetylgalactosamine-4-sulfatase activity"/>
    <property type="evidence" value="ECO:0007669"/>
    <property type="project" value="UniProtKB-EC"/>
</dbReference>
<dbReference type="Pfam" id="PF00884">
    <property type="entry name" value="Sulfatase"/>
    <property type="match status" value="1"/>
</dbReference>
<keyword evidence="6" id="KW-0732">Signal</keyword>
<feature type="signal peptide" evidence="6">
    <location>
        <begin position="1"/>
        <end position="19"/>
    </location>
</feature>
<evidence type="ECO:0000256" key="3">
    <source>
        <dbReference type="ARBA" id="ARBA00022723"/>
    </source>
</evidence>